<sequence length="45" mass="5111">MDQNDVPVNEETFDILTFLSGTGFWLLIALALIGVVLYKKLKKKK</sequence>
<dbReference type="Proteomes" id="UP001597468">
    <property type="component" value="Unassembled WGS sequence"/>
</dbReference>
<keyword evidence="1" id="KW-0812">Transmembrane</keyword>
<name>A0ABW5IUD2_9FLAO</name>
<evidence type="ECO:0000313" key="2">
    <source>
        <dbReference type="EMBL" id="MFD2517289.1"/>
    </source>
</evidence>
<keyword evidence="1" id="KW-0472">Membrane</keyword>
<evidence type="ECO:0000256" key="1">
    <source>
        <dbReference type="SAM" id="Phobius"/>
    </source>
</evidence>
<reference evidence="3" key="1">
    <citation type="journal article" date="2019" name="Int. J. Syst. Evol. Microbiol.">
        <title>The Global Catalogue of Microorganisms (GCM) 10K type strain sequencing project: providing services to taxonomists for standard genome sequencing and annotation.</title>
        <authorList>
            <consortium name="The Broad Institute Genomics Platform"/>
            <consortium name="The Broad Institute Genome Sequencing Center for Infectious Disease"/>
            <person name="Wu L."/>
            <person name="Ma J."/>
        </authorList>
    </citation>
    <scope>NUCLEOTIDE SEQUENCE [LARGE SCALE GENOMIC DNA]</scope>
    <source>
        <strain evidence="3">KCTC 42585</strain>
    </source>
</reference>
<keyword evidence="3" id="KW-1185">Reference proteome</keyword>
<protein>
    <recommendedName>
        <fullName evidence="4">LPXTG-motif cell wall anchor domain-containing protein</fullName>
    </recommendedName>
</protein>
<organism evidence="2 3">
    <name type="scientific">Salinimicrobium flavum</name>
    <dbReference type="NCBI Taxonomy" id="1737065"/>
    <lineage>
        <taxon>Bacteria</taxon>
        <taxon>Pseudomonadati</taxon>
        <taxon>Bacteroidota</taxon>
        <taxon>Flavobacteriia</taxon>
        <taxon>Flavobacteriales</taxon>
        <taxon>Flavobacteriaceae</taxon>
        <taxon>Salinimicrobium</taxon>
    </lineage>
</organism>
<gene>
    <name evidence="2" type="ORF">ACFSTG_05230</name>
</gene>
<feature type="transmembrane region" description="Helical" evidence="1">
    <location>
        <begin position="15"/>
        <end position="38"/>
    </location>
</feature>
<dbReference type="RefSeq" id="WP_380749184.1">
    <property type="nucleotide sequence ID" value="NZ_JBHULT010000006.1"/>
</dbReference>
<keyword evidence="1" id="KW-1133">Transmembrane helix</keyword>
<evidence type="ECO:0008006" key="4">
    <source>
        <dbReference type="Google" id="ProtNLM"/>
    </source>
</evidence>
<dbReference type="EMBL" id="JBHULT010000006">
    <property type="protein sequence ID" value="MFD2517289.1"/>
    <property type="molecule type" value="Genomic_DNA"/>
</dbReference>
<evidence type="ECO:0000313" key="3">
    <source>
        <dbReference type="Proteomes" id="UP001597468"/>
    </source>
</evidence>
<accession>A0ABW5IUD2</accession>
<proteinExistence type="predicted"/>
<comment type="caution">
    <text evidence="2">The sequence shown here is derived from an EMBL/GenBank/DDBJ whole genome shotgun (WGS) entry which is preliminary data.</text>
</comment>